<reference evidence="2 3" key="2">
    <citation type="submission" date="2015-01" db="EMBL/GenBank/DDBJ databases">
        <title>Complete genome sequence of Pyrinomonas methylaliphatogenes type strain K22T.</title>
        <authorList>
            <person name="Lee K.C.Y."/>
            <person name="Power J.F."/>
            <person name="Dunfield P.F."/>
            <person name="Morgan X.C."/>
            <person name="Huttenhower C."/>
            <person name="Stott M.B."/>
        </authorList>
    </citation>
    <scope>NUCLEOTIDE SEQUENCE [LARGE SCALE GENOMIC DNA]</scope>
    <source>
        <strain evidence="2 3">K22</strain>
    </source>
</reference>
<sequence>MKTVTIFCDGSSIGNGQGSERAAAVALLNYRDKWRAVGRFLGRATNQQAEIVAATLGLERLREPCRVRLITDSRYVVETMTGRFRKRANQELWQQLERAIDAHQIDWQWTRGHAGHEIQEAVDETARRIALLGRVDQSLLERLEEKARQAVKRDE</sequence>
<dbReference type="InterPro" id="IPR002156">
    <property type="entry name" value="RNaseH_domain"/>
</dbReference>
<organism evidence="2 3">
    <name type="scientific">Pyrinomonas methylaliphatogenes</name>
    <dbReference type="NCBI Taxonomy" id="454194"/>
    <lineage>
        <taxon>Bacteria</taxon>
        <taxon>Pseudomonadati</taxon>
        <taxon>Acidobacteriota</taxon>
        <taxon>Blastocatellia</taxon>
        <taxon>Blastocatellales</taxon>
        <taxon>Pyrinomonadaceae</taxon>
        <taxon>Pyrinomonas</taxon>
    </lineage>
</organism>
<dbReference type="InterPro" id="IPR036397">
    <property type="entry name" value="RNaseH_sf"/>
</dbReference>
<dbReference type="Pfam" id="PF00075">
    <property type="entry name" value="RNase_H"/>
    <property type="match status" value="1"/>
</dbReference>
<dbReference type="GO" id="GO:0003676">
    <property type="term" value="F:nucleic acid binding"/>
    <property type="evidence" value="ECO:0007669"/>
    <property type="project" value="InterPro"/>
</dbReference>
<protein>
    <submittedName>
        <fullName evidence="2">Ribonuclease HI</fullName>
        <ecNumber evidence="2">3.1.26.4</ecNumber>
    </submittedName>
</protein>
<dbReference type="Gene3D" id="3.30.420.10">
    <property type="entry name" value="Ribonuclease H-like superfamily/Ribonuclease H"/>
    <property type="match status" value="1"/>
</dbReference>
<reference evidence="2 3" key="1">
    <citation type="submission" date="2013-12" db="EMBL/GenBank/DDBJ databases">
        <authorList>
            <person name="Stott M."/>
        </authorList>
    </citation>
    <scope>NUCLEOTIDE SEQUENCE [LARGE SCALE GENOMIC DNA]</scope>
    <source>
        <strain evidence="2 3">K22</strain>
    </source>
</reference>
<gene>
    <name evidence="2" type="ORF">PYK22_02698</name>
</gene>
<accession>A0A0B6X2Z5</accession>
<dbReference type="GO" id="GO:0004523">
    <property type="term" value="F:RNA-DNA hybrid ribonuclease activity"/>
    <property type="evidence" value="ECO:0007669"/>
    <property type="project" value="UniProtKB-EC"/>
</dbReference>
<evidence type="ECO:0000313" key="2">
    <source>
        <dbReference type="EMBL" id="CDM66665.1"/>
    </source>
</evidence>
<dbReference type="SUPFAM" id="SSF53098">
    <property type="entry name" value="Ribonuclease H-like"/>
    <property type="match status" value="1"/>
</dbReference>
<feature type="domain" description="RNase H type-1" evidence="1">
    <location>
        <begin position="1"/>
        <end position="131"/>
    </location>
</feature>
<dbReference type="InterPro" id="IPR012337">
    <property type="entry name" value="RNaseH-like_sf"/>
</dbReference>
<name>A0A0B6X2Z5_9BACT</name>
<evidence type="ECO:0000259" key="1">
    <source>
        <dbReference type="PROSITE" id="PS50879"/>
    </source>
</evidence>
<proteinExistence type="predicted"/>
<dbReference type="PROSITE" id="PS50879">
    <property type="entry name" value="RNASE_H_1"/>
    <property type="match status" value="1"/>
</dbReference>
<dbReference type="EC" id="3.1.26.4" evidence="2"/>
<dbReference type="AlphaFoldDB" id="A0A0B6X2Z5"/>
<dbReference type="OrthoDB" id="7845843at2"/>
<dbReference type="STRING" id="454194.PYK22_02698"/>
<keyword evidence="2" id="KW-0378">Hydrolase</keyword>
<evidence type="ECO:0000313" key="3">
    <source>
        <dbReference type="Proteomes" id="UP000031518"/>
    </source>
</evidence>
<keyword evidence="3" id="KW-1185">Reference proteome</keyword>
<dbReference type="EMBL" id="CBXV010000008">
    <property type="protein sequence ID" value="CDM66665.1"/>
    <property type="molecule type" value="Genomic_DNA"/>
</dbReference>
<dbReference type="Proteomes" id="UP000031518">
    <property type="component" value="Unassembled WGS sequence"/>
</dbReference>